<evidence type="ECO:0000313" key="3">
    <source>
        <dbReference type="WBParaSite" id="nRc.2.0.1.t16930-RA"/>
    </source>
</evidence>
<keyword evidence="1" id="KW-0812">Transmembrane</keyword>
<dbReference type="AlphaFoldDB" id="A0A915IST4"/>
<accession>A0A915IST4</accession>
<sequence>MRYGLGSKILYQIFFGIDVFVFETTSIFTAFVDEKVHKSLSQTHGLRRMVEISPFVPLINGFFLTGLHFFKSTYIFTIVVSFHRPSQEQPDGISYGLLIFQGITTTAGNQKTVQPFKHHP</sequence>
<dbReference type="Proteomes" id="UP000887565">
    <property type="component" value="Unplaced"/>
</dbReference>
<reference evidence="3" key="1">
    <citation type="submission" date="2022-11" db="UniProtKB">
        <authorList>
            <consortium name="WormBaseParasite"/>
        </authorList>
    </citation>
    <scope>IDENTIFICATION</scope>
</reference>
<keyword evidence="1" id="KW-0472">Membrane</keyword>
<protein>
    <submittedName>
        <fullName evidence="3">Uncharacterized protein</fullName>
    </submittedName>
</protein>
<name>A0A915IST4_ROMCU</name>
<feature type="transmembrane region" description="Helical" evidence="1">
    <location>
        <begin position="52"/>
        <end position="70"/>
    </location>
</feature>
<keyword evidence="2" id="KW-1185">Reference proteome</keyword>
<feature type="transmembrane region" description="Helical" evidence="1">
    <location>
        <begin position="9"/>
        <end position="32"/>
    </location>
</feature>
<dbReference type="WBParaSite" id="nRc.2.0.1.t16930-RA">
    <property type="protein sequence ID" value="nRc.2.0.1.t16930-RA"/>
    <property type="gene ID" value="nRc.2.0.1.g16930"/>
</dbReference>
<evidence type="ECO:0000256" key="1">
    <source>
        <dbReference type="SAM" id="Phobius"/>
    </source>
</evidence>
<evidence type="ECO:0000313" key="2">
    <source>
        <dbReference type="Proteomes" id="UP000887565"/>
    </source>
</evidence>
<keyword evidence="1" id="KW-1133">Transmembrane helix</keyword>
<proteinExistence type="predicted"/>
<organism evidence="2 3">
    <name type="scientific">Romanomermis culicivorax</name>
    <name type="common">Nematode worm</name>
    <dbReference type="NCBI Taxonomy" id="13658"/>
    <lineage>
        <taxon>Eukaryota</taxon>
        <taxon>Metazoa</taxon>
        <taxon>Ecdysozoa</taxon>
        <taxon>Nematoda</taxon>
        <taxon>Enoplea</taxon>
        <taxon>Dorylaimia</taxon>
        <taxon>Mermithida</taxon>
        <taxon>Mermithoidea</taxon>
        <taxon>Mermithidae</taxon>
        <taxon>Romanomermis</taxon>
    </lineage>
</organism>